<feature type="non-terminal residue" evidence="1">
    <location>
        <position position="1"/>
    </location>
</feature>
<comment type="caution">
    <text evidence="1">The sequence shown here is derived from an EMBL/GenBank/DDBJ whole genome shotgun (WGS) entry which is preliminary data.</text>
</comment>
<dbReference type="PANTHER" id="PTHR13219:SF6">
    <property type="entry name" value="TRANSMEMBRANE PROTEIN 94"/>
    <property type="match status" value="1"/>
</dbReference>
<dbReference type="SUPFAM" id="SSF81660">
    <property type="entry name" value="Metal cation-transporting ATPase, ATP-binding domain N"/>
    <property type="match status" value="1"/>
</dbReference>
<organism evidence="1 2">
    <name type="scientific">Coemansia brasiliensis</name>
    <dbReference type="NCBI Taxonomy" id="2650707"/>
    <lineage>
        <taxon>Eukaryota</taxon>
        <taxon>Fungi</taxon>
        <taxon>Fungi incertae sedis</taxon>
        <taxon>Zoopagomycota</taxon>
        <taxon>Kickxellomycotina</taxon>
        <taxon>Kickxellomycetes</taxon>
        <taxon>Kickxellales</taxon>
        <taxon>Kickxellaceae</taxon>
        <taxon>Coemansia</taxon>
    </lineage>
</organism>
<dbReference type="Proteomes" id="UP001139887">
    <property type="component" value="Unassembled WGS sequence"/>
</dbReference>
<dbReference type="OrthoDB" id="5568754at2759"/>
<dbReference type="InterPro" id="IPR039720">
    <property type="entry name" value="TMEM94"/>
</dbReference>
<reference evidence="1" key="1">
    <citation type="submission" date="2022-07" db="EMBL/GenBank/DDBJ databases">
        <title>Phylogenomic reconstructions and comparative analyses of Kickxellomycotina fungi.</title>
        <authorList>
            <person name="Reynolds N.K."/>
            <person name="Stajich J.E."/>
            <person name="Barry K."/>
            <person name="Grigoriev I.V."/>
            <person name="Crous P."/>
            <person name="Smith M.E."/>
        </authorList>
    </citation>
    <scope>NUCLEOTIDE SEQUENCE</scope>
    <source>
        <strain evidence="1">NRRL 1566</strain>
    </source>
</reference>
<keyword evidence="2" id="KW-1185">Reference proteome</keyword>
<dbReference type="PANTHER" id="PTHR13219">
    <property type="entry name" value="TRANSMEMBRANE PROTEIN 94"/>
    <property type="match status" value="1"/>
</dbReference>
<dbReference type="AlphaFoldDB" id="A0A9W8I355"/>
<protein>
    <submittedName>
        <fullName evidence="1">Uncharacterized protein</fullName>
    </submittedName>
</protein>
<dbReference type="Gene3D" id="3.40.1110.10">
    <property type="entry name" value="Calcium-transporting ATPase, cytoplasmic domain N"/>
    <property type="match status" value="1"/>
</dbReference>
<evidence type="ECO:0000313" key="1">
    <source>
        <dbReference type="EMBL" id="KAJ2842650.1"/>
    </source>
</evidence>
<gene>
    <name evidence="1" type="ORF">IWW36_005829</name>
</gene>
<name>A0A9W8I355_9FUNG</name>
<dbReference type="GO" id="GO:0000166">
    <property type="term" value="F:nucleotide binding"/>
    <property type="evidence" value="ECO:0007669"/>
    <property type="project" value="InterPro"/>
</dbReference>
<evidence type="ECO:0000313" key="2">
    <source>
        <dbReference type="Proteomes" id="UP001139887"/>
    </source>
</evidence>
<proteinExistence type="predicted"/>
<accession>A0A9W8I355</accession>
<dbReference type="InterPro" id="IPR023299">
    <property type="entry name" value="ATPase_P-typ_cyto_dom_N"/>
</dbReference>
<dbReference type="EMBL" id="JANBUW010001683">
    <property type="protein sequence ID" value="KAJ2842650.1"/>
    <property type="molecule type" value="Genomic_DNA"/>
</dbReference>
<sequence length="401" mass="42815">IDKEGTIAEPFCAPEQIVVPASGGCAVLDVEDATIADAGWTRFLPALRPLGLACARGAARHPVAAHRRRANLRRLGRTLAAQDSCPCRLGRAVGMAPSDIAEFRVIREIAAFAQNDSQPASFSASVVCADGAEPSSLHVLSDGCVDAILGTCIDYFDGSAVRVLDDRTLASFRALHENALQQDLQCLAFAYRPLALPTAPPWPAWDGRSARPVLVDLGSHTYADDAPLPLHLSQTAREQRVRSGTAAAATSASLDCAPAALTCGEEAFLHDALSAQIFLGLVTFTYEPKTDVCDFIEDLDLAGIRFVHFSPANGRQSKSFAERLGLETDWNTCILLSADPAAPGGYVEDHDIKARLPRGIASIRAHLADVDDVPLQVSLFAECTPDATREMISILQDYGDV</sequence>
<feature type="non-terminal residue" evidence="1">
    <location>
        <position position="401"/>
    </location>
</feature>